<dbReference type="InterPro" id="IPR036869">
    <property type="entry name" value="J_dom_sf"/>
</dbReference>
<keyword evidence="1" id="KW-0479">Metal-binding</keyword>
<dbReference type="Proteomes" id="UP000076400">
    <property type="component" value="Unassembled WGS sequence"/>
</dbReference>
<evidence type="ECO:0000259" key="6">
    <source>
        <dbReference type="PROSITE" id="PS50076"/>
    </source>
</evidence>
<dbReference type="STRING" id="580166.AUP43_02075"/>
<dbReference type="GO" id="GO:0051082">
    <property type="term" value="F:unfolded protein binding"/>
    <property type="evidence" value="ECO:0007669"/>
    <property type="project" value="InterPro"/>
</dbReference>
<organism evidence="7 8">
    <name type="scientific">Oceanibaculum pacificum</name>
    <dbReference type="NCBI Taxonomy" id="580166"/>
    <lineage>
        <taxon>Bacteria</taxon>
        <taxon>Pseudomonadati</taxon>
        <taxon>Pseudomonadota</taxon>
        <taxon>Alphaproteobacteria</taxon>
        <taxon>Rhodospirillales</taxon>
        <taxon>Oceanibaculaceae</taxon>
        <taxon>Oceanibaculum</taxon>
    </lineage>
</organism>
<keyword evidence="4" id="KW-0862">Zinc</keyword>
<evidence type="ECO:0000256" key="1">
    <source>
        <dbReference type="ARBA" id="ARBA00022723"/>
    </source>
</evidence>
<dbReference type="Pfam" id="PF00226">
    <property type="entry name" value="DnaJ"/>
    <property type="match status" value="1"/>
</dbReference>
<dbReference type="SUPFAM" id="SSF49493">
    <property type="entry name" value="HSP40/DnaJ peptide-binding domain"/>
    <property type="match status" value="2"/>
</dbReference>
<keyword evidence="5" id="KW-0143">Chaperone</keyword>
<dbReference type="SMART" id="SM00271">
    <property type="entry name" value="DnaJ"/>
    <property type="match status" value="1"/>
</dbReference>
<sequence length="306" mass="33816">MNEDPYKILGVERDASSDDIRKAYRRRAKELHPDLHPGDKEAESRFKAVSAAYHLLSDPEQRARYDRGEIDASGAERAEQHFYRHYADAGRANRYSTAGGMGGFEDISDVFSDFFGQRTGTSRNFRARGEDIHYHLEVDFLDAVNGSRRRITFPDGNALDLNIPIGTRDGSTLRLRGKGRPGVGGGAPGDALIEVSVRPHPVFRRDGNDIVVNLPLTLYEAVLGAKVEVPTITGRVMMTVPKGSTTGDVLRLKGKGIKTGRGAAGDQRVVLDVALPEKIDPELDAFMKEWRKTHGYDPRAAMRRAS</sequence>
<dbReference type="PANTHER" id="PTHR43096">
    <property type="entry name" value="DNAJ HOMOLOG 1, MITOCHONDRIAL-RELATED"/>
    <property type="match status" value="1"/>
</dbReference>
<dbReference type="InterPro" id="IPR002939">
    <property type="entry name" value="DnaJ_C"/>
</dbReference>
<dbReference type="GO" id="GO:0008270">
    <property type="term" value="F:zinc ion binding"/>
    <property type="evidence" value="ECO:0007669"/>
    <property type="project" value="UniProtKB-KW"/>
</dbReference>
<protein>
    <submittedName>
        <fullName evidence="7">Molecular chaperone DnaJ</fullName>
    </submittedName>
</protein>
<evidence type="ECO:0000256" key="2">
    <source>
        <dbReference type="ARBA" id="ARBA00022737"/>
    </source>
</evidence>
<evidence type="ECO:0000256" key="4">
    <source>
        <dbReference type="ARBA" id="ARBA00022833"/>
    </source>
</evidence>
<dbReference type="EMBL" id="LPXN01000116">
    <property type="protein sequence ID" value="KZD07417.1"/>
    <property type="molecule type" value="Genomic_DNA"/>
</dbReference>
<evidence type="ECO:0000256" key="3">
    <source>
        <dbReference type="ARBA" id="ARBA00022771"/>
    </source>
</evidence>
<feature type="domain" description="J" evidence="6">
    <location>
        <begin position="4"/>
        <end position="69"/>
    </location>
</feature>
<evidence type="ECO:0000313" key="8">
    <source>
        <dbReference type="Proteomes" id="UP000076400"/>
    </source>
</evidence>
<dbReference type="Gene3D" id="2.60.260.20">
    <property type="entry name" value="Urease metallochaperone UreE, N-terminal domain"/>
    <property type="match status" value="2"/>
</dbReference>
<dbReference type="InterPro" id="IPR008971">
    <property type="entry name" value="HSP40/DnaJ_pept-bd"/>
</dbReference>
<dbReference type="GO" id="GO:0005737">
    <property type="term" value="C:cytoplasm"/>
    <property type="evidence" value="ECO:0007669"/>
    <property type="project" value="TreeGrafter"/>
</dbReference>
<dbReference type="PRINTS" id="PR00625">
    <property type="entry name" value="JDOMAIN"/>
</dbReference>
<keyword evidence="8" id="KW-1185">Reference proteome</keyword>
<dbReference type="InterPro" id="IPR001623">
    <property type="entry name" value="DnaJ_domain"/>
</dbReference>
<dbReference type="PANTHER" id="PTHR43096:SF52">
    <property type="entry name" value="DNAJ HOMOLOG 1, MITOCHONDRIAL-RELATED"/>
    <property type="match status" value="1"/>
</dbReference>
<dbReference type="FunFam" id="2.60.260.20:FF:000005">
    <property type="entry name" value="Chaperone protein dnaJ 1, mitochondrial"/>
    <property type="match status" value="1"/>
</dbReference>
<comment type="caution">
    <text evidence="7">The sequence shown here is derived from an EMBL/GenBank/DDBJ whole genome shotgun (WGS) entry which is preliminary data.</text>
</comment>
<name>A0A154W1S9_9PROT</name>
<dbReference type="SUPFAM" id="SSF46565">
    <property type="entry name" value="Chaperone J-domain"/>
    <property type="match status" value="1"/>
</dbReference>
<evidence type="ECO:0000313" key="7">
    <source>
        <dbReference type="EMBL" id="KZD07417.1"/>
    </source>
</evidence>
<gene>
    <name evidence="7" type="ORF">AUP43_02075</name>
</gene>
<dbReference type="AlphaFoldDB" id="A0A154W1S9"/>
<dbReference type="Gene3D" id="1.10.287.110">
    <property type="entry name" value="DnaJ domain"/>
    <property type="match status" value="1"/>
</dbReference>
<keyword evidence="2" id="KW-0677">Repeat</keyword>
<keyword evidence="3" id="KW-0863">Zinc-finger</keyword>
<dbReference type="PROSITE" id="PS50076">
    <property type="entry name" value="DNAJ_2"/>
    <property type="match status" value="1"/>
</dbReference>
<reference evidence="7 8" key="1">
    <citation type="submission" date="2015-12" db="EMBL/GenBank/DDBJ databases">
        <title>Genome sequence of Oceanibaculum pacificum MCCC 1A02656.</title>
        <authorList>
            <person name="Lu L."/>
            <person name="Lai Q."/>
            <person name="Shao Z."/>
            <person name="Qian P."/>
        </authorList>
    </citation>
    <scope>NUCLEOTIDE SEQUENCE [LARGE SCALE GENOMIC DNA]</scope>
    <source>
        <strain evidence="7 8">MCCC 1A02656</strain>
    </source>
</reference>
<dbReference type="RefSeq" id="WP_067557097.1">
    <property type="nucleotide sequence ID" value="NZ_LPXN01000116.1"/>
</dbReference>
<proteinExistence type="predicted"/>
<dbReference type="Pfam" id="PF01556">
    <property type="entry name" value="DnaJ_C"/>
    <property type="match status" value="1"/>
</dbReference>
<dbReference type="CDD" id="cd10747">
    <property type="entry name" value="DnaJ_C"/>
    <property type="match status" value="1"/>
</dbReference>
<dbReference type="GO" id="GO:0042026">
    <property type="term" value="P:protein refolding"/>
    <property type="evidence" value="ECO:0007669"/>
    <property type="project" value="TreeGrafter"/>
</dbReference>
<accession>A0A154W1S9</accession>
<dbReference type="CDD" id="cd06257">
    <property type="entry name" value="DnaJ"/>
    <property type="match status" value="1"/>
</dbReference>
<evidence type="ECO:0000256" key="5">
    <source>
        <dbReference type="ARBA" id="ARBA00023186"/>
    </source>
</evidence>
<dbReference type="OrthoDB" id="9779889at2"/>